<evidence type="ECO:0000313" key="1">
    <source>
        <dbReference type="EMBL" id="KEQ52557.1"/>
    </source>
</evidence>
<dbReference type="Gene3D" id="1.20.120.450">
    <property type="entry name" value="dinb family like domain"/>
    <property type="match status" value="1"/>
</dbReference>
<dbReference type="SUPFAM" id="SSF109854">
    <property type="entry name" value="DinB/YfiT-like putative metalloenzymes"/>
    <property type="match status" value="1"/>
</dbReference>
<reference evidence="1 2" key="1">
    <citation type="submission" date="2014-02" db="EMBL/GenBank/DDBJ databases">
        <title>Whole genome sequence of Sphingobium chlorophenolicum NBRC 16172.</title>
        <authorList>
            <person name="Gan H.M."/>
            <person name="Gan H.Y."/>
            <person name="Chew T.H."/>
            <person name="Savka M.A."/>
        </authorList>
    </citation>
    <scope>NUCLEOTIDE SEQUENCE [LARGE SCALE GENOMIC DNA]</scope>
    <source>
        <strain evidence="1 2">NBRC 16172</strain>
    </source>
</reference>
<gene>
    <name evidence="1" type="ORF">BV95_03175</name>
</gene>
<dbReference type="PANTHER" id="PTHR36922:SF1">
    <property type="entry name" value="DUF1993 DOMAIN-CONTAINING PROTEIN"/>
    <property type="match status" value="1"/>
</dbReference>
<dbReference type="eggNOG" id="COG3812">
    <property type="taxonomic scope" value="Bacteria"/>
</dbReference>
<comment type="caution">
    <text evidence="1">The sequence shown here is derived from an EMBL/GenBank/DDBJ whole genome shotgun (WGS) entry which is preliminary data.</text>
</comment>
<accession>A0A081RBI4</accession>
<organism evidence="1 2">
    <name type="scientific">Sphingobium chlorophenolicum</name>
    <dbReference type="NCBI Taxonomy" id="46429"/>
    <lineage>
        <taxon>Bacteria</taxon>
        <taxon>Pseudomonadati</taxon>
        <taxon>Pseudomonadota</taxon>
        <taxon>Alphaproteobacteria</taxon>
        <taxon>Sphingomonadales</taxon>
        <taxon>Sphingomonadaceae</taxon>
        <taxon>Sphingobium</taxon>
    </lineage>
</organism>
<protein>
    <recommendedName>
        <fullName evidence="3">DUF1993 domain-containing protein</fullName>
    </recommendedName>
</protein>
<dbReference type="PATRIC" id="fig|46429.4.peg.3156"/>
<evidence type="ECO:0000313" key="2">
    <source>
        <dbReference type="Proteomes" id="UP000028411"/>
    </source>
</evidence>
<dbReference type="PANTHER" id="PTHR36922">
    <property type="entry name" value="BLL2446 PROTEIN"/>
    <property type="match status" value="1"/>
</dbReference>
<dbReference type="InterPro" id="IPR034660">
    <property type="entry name" value="DinB/YfiT-like"/>
</dbReference>
<dbReference type="Pfam" id="PF09351">
    <property type="entry name" value="DUF1993"/>
    <property type="match status" value="1"/>
</dbReference>
<dbReference type="InterPro" id="IPR018531">
    <property type="entry name" value="DUF1993"/>
</dbReference>
<proteinExistence type="predicted"/>
<evidence type="ECO:0008006" key="3">
    <source>
        <dbReference type="Google" id="ProtNLM"/>
    </source>
</evidence>
<dbReference type="Proteomes" id="UP000028411">
    <property type="component" value="Unassembled WGS sequence"/>
</dbReference>
<name>A0A081RBI4_SPHCR</name>
<dbReference type="EMBL" id="JFHR01000040">
    <property type="protein sequence ID" value="KEQ52557.1"/>
    <property type="molecule type" value="Genomic_DNA"/>
</dbReference>
<dbReference type="AlphaFoldDB" id="A0A081RBI4"/>
<sequence>MGSPNHEENPVATDLYDLTVPVFLRGLRNLSAILHRGAAYAAEKGIDPLTLTQARLIADMAPLTAQIQYASDTAKGSMIRIGGLDPVPMADTEQSFADLQERIEKTIAFLESVPRERIDGRDDAVVTLKTPRGDFTFTSRSHVLGFAMPNFYFHVTTAYALLRQAGVPLGKMDYLGGI</sequence>